<evidence type="ECO:0000313" key="1">
    <source>
        <dbReference type="EMBL" id="EGC17998.1"/>
    </source>
</evidence>
<protein>
    <submittedName>
        <fullName evidence="1">Uncharacterized protein</fullName>
    </submittedName>
</protein>
<dbReference type="AlphaFoldDB" id="F0EXG5"/>
<dbReference type="STRING" id="888741.HMPREF9098_0551"/>
<proteinExistence type="predicted"/>
<dbReference type="HOGENOM" id="CLU_3311133_0_0_4"/>
<keyword evidence="2" id="KW-1185">Reference proteome</keyword>
<name>F0EXG5_9NEIS</name>
<evidence type="ECO:0000313" key="2">
    <source>
        <dbReference type="Proteomes" id="UP000004088"/>
    </source>
</evidence>
<organism evidence="1 2">
    <name type="scientific">Kingella denitrificans ATCC 33394</name>
    <dbReference type="NCBI Taxonomy" id="888741"/>
    <lineage>
        <taxon>Bacteria</taxon>
        <taxon>Pseudomonadati</taxon>
        <taxon>Pseudomonadota</taxon>
        <taxon>Betaproteobacteria</taxon>
        <taxon>Neisseriales</taxon>
        <taxon>Neisseriaceae</taxon>
        <taxon>Kingella</taxon>
    </lineage>
</organism>
<gene>
    <name evidence="1" type="ORF">HMPREF9098_0551</name>
</gene>
<reference evidence="1 2" key="1">
    <citation type="submission" date="2011-01" db="EMBL/GenBank/DDBJ databases">
        <authorList>
            <person name="Muzny D."/>
            <person name="Qin X."/>
            <person name="Deng J."/>
            <person name="Jiang H."/>
            <person name="Liu Y."/>
            <person name="Qu J."/>
            <person name="Song X.-Z."/>
            <person name="Zhang L."/>
            <person name="Thornton R."/>
            <person name="Coyle M."/>
            <person name="Francisco L."/>
            <person name="Jackson L."/>
            <person name="Javaid M."/>
            <person name="Korchina V."/>
            <person name="Kovar C."/>
            <person name="Mata R."/>
            <person name="Mathew T."/>
            <person name="Ngo R."/>
            <person name="Nguyen L."/>
            <person name="Nguyen N."/>
            <person name="Okwuonu G."/>
            <person name="Ongeri F."/>
            <person name="Pham C."/>
            <person name="Simmons D."/>
            <person name="Wilczek-Boney K."/>
            <person name="Hale W."/>
            <person name="Jakkamsetti A."/>
            <person name="Pham P."/>
            <person name="Ruth R."/>
            <person name="San Lucas F."/>
            <person name="Warren J."/>
            <person name="Zhang J."/>
            <person name="Zhao Z."/>
            <person name="Zhou C."/>
            <person name="Zhu D."/>
            <person name="Lee S."/>
            <person name="Bess C."/>
            <person name="Blankenburg K."/>
            <person name="Forbes L."/>
            <person name="Fu Q."/>
            <person name="Gubbala S."/>
            <person name="Hirani K."/>
            <person name="Jayaseelan J.C."/>
            <person name="Lara F."/>
            <person name="Munidasa M."/>
            <person name="Palculict T."/>
            <person name="Patil S."/>
            <person name="Pu L.-L."/>
            <person name="Saada N."/>
            <person name="Tang L."/>
            <person name="Weissenberger G."/>
            <person name="Zhu Y."/>
            <person name="Hemphill L."/>
            <person name="Shang Y."/>
            <person name="Youmans B."/>
            <person name="Ayvaz T."/>
            <person name="Ross M."/>
            <person name="Santibanez J."/>
            <person name="Aqrawi P."/>
            <person name="Gross S."/>
            <person name="Joshi V."/>
            <person name="Fowler G."/>
            <person name="Nazareth L."/>
            <person name="Reid J."/>
            <person name="Worley K."/>
            <person name="Petrosino J."/>
            <person name="Highlander S."/>
            <person name="Gibbs R."/>
        </authorList>
    </citation>
    <scope>NUCLEOTIDE SEQUENCE [LARGE SCALE GENOMIC DNA]</scope>
    <source>
        <strain evidence="1 2">ATCC 33394</strain>
    </source>
</reference>
<dbReference type="EMBL" id="AEWV01000008">
    <property type="protein sequence ID" value="EGC17998.1"/>
    <property type="molecule type" value="Genomic_DNA"/>
</dbReference>
<accession>F0EXG5</accession>
<dbReference type="Proteomes" id="UP000004088">
    <property type="component" value="Unassembled WGS sequence"/>
</dbReference>
<comment type="caution">
    <text evidence="1">The sequence shown here is derived from an EMBL/GenBank/DDBJ whole genome shotgun (WGS) entry which is preliminary data.</text>
</comment>
<sequence length="39" mass="4137">MICLSNKFYLIRVKNSFHGTVAGCAGCFRAGVAAAALFQ</sequence>